<sequence length="29" mass="3640">MNYGKFFRKRQEFMEKLNLKYGLDPSNRE</sequence>
<proteinExistence type="predicted"/>
<protein>
    <submittedName>
        <fullName evidence="1">Uncharacterized protein</fullName>
    </submittedName>
</protein>
<reference evidence="1" key="1">
    <citation type="journal article" date="2021" name="Proc. Natl. Acad. Sci. U.S.A.">
        <title>A Catalog of Tens of Thousands of Viruses from Human Metagenomes Reveals Hidden Associations with Chronic Diseases.</title>
        <authorList>
            <person name="Tisza M.J."/>
            <person name="Buck C.B."/>
        </authorList>
    </citation>
    <scope>NUCLEOTIDE SEQUENCE</scope>
    <source>
        <strain evidence="1">CtBM815</strain>
    </source>
</reference>
<name>A0A8S5RKW4_9VIRU</name>
<accession>A0A8S5RKW4</accession>
<dbReference type="EMBL" id="BK059109">
    <property type="protein sequence ID" value="DAE31620.1"/>
    <property type="molecule type" value="Genomic_DNA"/>
</dbReference>
<organism evidence="1">
    <name type="scientific">virus sp. ctBM815</name>
    <dbReference type="NCBI Taxonomy" id="2825806"/>
    <lineage>
        <taxon>Viruses</taxon>
    </lineage>
</organism>
<evidence type="ECO:0000313" key="1">
    <source>
        <dbReference type="EMBL" id="DAE31620.1"/>
    </source>
</evidence>